<comment type="caution">
    <text evidence="5">The sequence shown here is derived from an EMBL/GenBank/DDBJ whole genome shotgun (WGS) entry which is preliminary data.</text>
</comment>
<dbReference type="InterPro" id="IPR016032">
    <property type="entry name" value="Sig_transdc_resp-reg_C-effctor"/>
</dbReference>
<dbReference type="AlphaFoldDB" id="A0A256F303"/>
<dbReference type="GO" id="GO:0003677">
    <property type="term" value="F:DNA binding"/>
    <property type="evidence" value="ECO:0007669"/>
    <property type="project" value="UniProtKB-KW"/>
</dbReference>
<name>A0A256F303_9HYPH</name>
<proteinExistence type="predicted"/>
<keyword evidence="2" id="KW-0238">DNA-binding</keyword>
<dbReference type="Gene3D" id="1.10.10.10">
    <property type="entry name" value="Winged helix-like DNA-binding domain superfamily/Winged helix DNA-binding domain"/>
    <property type="match status" value="1"/>
</dbReference>
<keyword evidence="6" id="KW-1185">Reference proteome</keyword>
<dbReference type="InterPro" id="IPR036388">
    <property type="entry name" value="WH-like_DNA-bd_sf"/>
</dbReference>
<protein>
    <submittedName>
        <fullName evidence="5">Bacterial regulatory, luxR family protein</fullName>
    </submittedName>
</protein>
<dbReference type="EMBL" id="NNRJ01000064">
    <property type="protein sequence ID" value="OYR09249.1"/>
    <property type="molecule type" value="Genomic_DNA"/>
</dbReference>
<organism evidence="5 6">
    <name type="scientific">Brucella thiophenivorans</name>
    <dbReference type="NCBI Taxonomy" id="571255"/>
    <lineage>
        <taxon>Bacteria</taxon>
        <taxon>Pseudomonadati</taxon>
        <taxon>Pseudomonadota</taxon>
        <taxon>Alphaproteobacteria</taxon>
        <taxon>Hyphomicrobiales</taxon>
        <taxon>Brucellaceae</taxon>
        <taxon>Brucella/Ochrobactrum group</taxon>
        <taxon>Brucella</taxon>
    </lineage>
</organism>
<feature type="domain" description="HTH luxR-type" evidence="4">
    <location>
        <begin position="285"/>
        <end position="352"/>
    </location>
</feature>
<dbReference type="CDD" id="cd06170">
    <property type="entry name" value="LuxR_C_like"/>
    <property type="match status" value="1"/>
</dbReference>
<evidence type="ECO:0000313" key="6">
    <source>
        <dbReference type="Proteomes" id="UP000215590"/>
    </source>
</evidence>
<dbReference type="Pfam" id="PF00196">
    <property type="entry name" value="GerE"/>
    <property type="match status" value="1"/>
</dbReference>
<dbReference type="PANTHER" id="PTHR44688">
    <property type="entry name" value="DNA-BINDING TRANSCRIPTIONAL ACTIVATOR DEVR_DOSR"/>
    <property type="match status" value="1"/>
</dbReference>
<dbReference type="PANTHER" id="PTHR44688:SF16">
    <property type="entry name" value="DNA-BINDING TRANSCRIPTIONAL ACTIVATOR DEVR_DOSR"/>
    <property type="match status" value="1"/>
</dbReference>
<dbReference type="Proteomes" id="UP000215590">
    <property type="component" value="Unassembled WGS sequence"/>
</dbReference>
<sequence length="355" mass="40988">MDQLSEDPLNQFLWENSLIELTEAFRARGLNIIPFTEATNMSVMFTPSLSRGFEEYFDDGWSENDWHSKALPFLTQNGVVRDIQYTTRDEFELNQFYRFVRKHGVGHSAFIEWHLSTKDRLILAIHRKIGDDAFTIEEETILQALRRRFQDIGYLMYHLSFSKIRGAAEGLDIVTTPAIFFNRFCKVVYVNHSAQLLLGPDLQVSDGELLLRRDTEKLQFLMREIVAPFSLKPDTLLAPFLIEREDKPPLHLRIQRLPDNLPNMLSAAVGVLILSSKVMPKVQDTDFLLSRYGLSVQETAIALHLYDGLSAREIADKTSRSYETVRTHIKSLFQKTGTKRQGELLTLIRNHQRVD</sequence>
<dbReference type="SMART" id="SM00421">
    <property type="entry name" value="HTH_LUXR"/>
    <property type="match status" value="1"/>
</dbReference>
<dbReference type="PROSITE" id="PS50043">
    <property type="entry name" value="HTH_LUXR_2"/>
    <property type="match status" value="1"/>
</dbReference>
<evidence type="ECO:0000256" key="3">
    <source>
        <dbReference type="ARBA" id="ARBA00023163"/>
    </source>
</evidence>
<evidence type="ECO:0000256" key="1">
    <source>
        <dbReference type="ARBA" id="ARBA00023015"/>
    </source>
</evidence>
<evidence type="ECO:0000313" key="5">
    <source>
        <dbReference type="EMBL" id="OYR09249.1"/>
    </source>
</evidence>
<evidence type="ECO:0000256" key="2">
    <source>
        <dbReference type="ARBA" id="ARBA00023125"/>
    </source>
</evidence>
<reference evidence="5 6" key="1">
    <citation type="submission" date="2017-07" db="EMBL/GenBank/DDBJ databases">
        <title>Phylogenetic study on the rhizospheric bacterium Ochrobactrum sp. A44.</title>
        <authorList>
            <person name="Krzyzanowska D.M."/>
            <person name="Ossowicki A."/>
            <person name="Rajewska M."/>
            <person name="Maciag T."/>
            <person name="Kaczynski Z."/>
            <person name="Czerwicka M."/>
            <person name="Jafra S."/>
        </authorList>
    </citation>
    <scope>NUCLEOTIDE SEQUENCE [LARGE SCALE GENOMIC DNA]</scope>
    <source>
        <strain evidence="5 6">DSM 7216</strain>
    </source>
</reference>
<accession>A0A256F303</accession>
<dbReference type="PROSITE" id="PS00622">
    <property type="entry name" value="HTH_LUXR_1"/>
    <property type="match status" value="1"/>
</dbReference>
<dbReference type="SUPFAM" id="SSF46894">
    <property type="entry name" value="C-terminal effector domain of the bipartite response regulators"/>
    <property type="match status" value="1"/>
</dbReference>
<dbReference type="InterPro" id="IPR000792">
    <property type="entry name" value="Tscrpt_reg_LuxR_C"/>
</dbReference>
<dbReference type="GO" id="GO:0006355">
    <property type="term" value="P:regulation of DNA-templated transcription"/>
    <property type="evidence" value="ECO:0007669"/>
    <property type="project" value="InterPro"/>
</dbReference>
<evidence type="ECO:0000259" key="4">
    <source>
        <dbReference type="PROSITE" id="PS50043"/>
    </source>
</evidence>
<gene>
    <name evidence="5" type="ORF">CEV31_3889</name>
</gene>
<keyword evidence="3" id="KW-0804">Transcription</keyword>
<keyword evidence="1" id="KW-0805">Transcription regulation</keyword>